<feature type="signal peptide" evidence="5">
    <location>
        <begin position="1"/>
        <end position="18"/>
    </location>
</feature>
<keyword evidence="3" id="KW-1015">Disulfide bond</keyword>
<evidence type="ECO:0000256" key="2">
    <source>
        <dbReference type="ARBA" id="ARBA00022737"/>
    </source>
</evidence>
<evidence type="ECO:0000256" key="3">
    <source>
        <dbReference type="ARBA" id="ARBA00023157"/>
    </source>
</evidence>
<dbReference type="InterPro" id="IPR016187">
    <property type="entry name" value="CTDL_fold"/>
</dbReference>
<dbReference type="SUPFAM" id="SSF56436">
    <property type="entry name" value="C-type lectin-like"/>
    <property type="match status" value="1"/>
</dbReference>
<dbReference type="RefSeq" id="WP_272011465.1">
    <property type="nucleotide sequence ID" value="NZ_JAQNDN010000028.1"/>
</dbReference>
<dbReference type="InterPro" id="IPR016186">
    <property type="entry name" value="C-type_lectin-like/link_sf"/>
</dbReference>
<dbReference type="NCBIfam" id="TIGR02232">
    <property type="entry name" value="myxo_disulf_rpt"/>
    <property type="match status" value="2"/>
</dbReference>
<feature type="region of interest" description="Disordered" evidence="4">
    <location>
        <begin position="17"/>
        <end position="98"/>
    </location>
</feature>
<keyword evidence="7" id="KW-1185">Reference proteome</keyword>
<name>A0ABT5BNV9_9BACT</name>
<dbReference type="Gene3D" id="3.10.100.10">
    <property type="entry name" value="Mannose-Binding Protein A, subunit A"/>
    <property type="match status" value="1"/>
</dbReference>
<feature type="compositionally biased region" description="Low complexity" evidence="4">
    <location>
        <begin position="36"/>
        <end position="74"/>
    </location>
</feature>
<feature type="chain" id="PRO_5045288865" evidence="5">
    <location>
        <begin position="19"/>
        <end position="334"/>
    </location>
</feature>
<evidence type="ECO:0000256" key="5">
    <source>
        <dbReference type="SAM" id="SignalP"/>
    </source>
</evidence>
<proteinExistence type="predicted"/>
<gene>
    <name evidence="6" type="ORF">POL58_49435</name>
</gene>
<dbReference type="Pfam" id="PF13948">
    <property type="entry name" value="DUF4215"/>
    <property type="match status" value="1"/>
</dbReference>
<dbReference type="InterPro" id="IPR011936">
    <property type="entry name" value="Myxo_disulph_rpt"/>
</dbReference>
<comment type="caution">
    <text evidence="6">The sequence shown here is derived from an EMBL/GenBank/DDBJ whole genome shotgun (WGS) entry which is preliminary data.</text>
</comment>
<evidence type="ECO:0000313" key="6">
    <source>
        <dbReference type="EMBL" id="MDC0675851.1"/>
    </source>
</evidence>
<dbReference type="EMBL" id="JAQNDN010000028">
    <property type="protein sequence ID" value="MDC0675851.1"/>
    <property type="molecule type" value="Genomic_DNA"/>
</dbReference>
<keyword evidence="1 5" id="KW-0732">Signal</keyword>
<evidence type="ECO:0000313" key="7">
    <source>
        <dbReference type="Proteomes" id="UP001217838"/>
    </source>
</evidence>
<keyword evidence="2" id="KW-0677">Repeat</keyword>
<accession>A0ABT5BNV9</accession>
<reference evidence="6 7" key="1">
    <citation type="submission" date="2022-11" db="EMBL/GenBank/DDBJ databases">
        <title>Minimal conservation of predation-associated metabolite biosynthetic gene clusters underscores biosynthetic potential of Myxococcota including descriptions for ten novel species: Archangium lansinium sp. nov., Myxococcus landrumus sp. nov., Nannocystis bai.</title>
        <authorList>
            <person name="Ahearne A."/>
            <person name="Stevens C."/>
            <person name="Dowd S."/>
        </authorList>
    </citation>
    <scope>NUCLEOTIDE SEQUENCE [LARGE SCALE GENOMIC DNA]</scope>
    <source>
        <strain evidence="6 7">NCELM</strain>
    </source>
</reference>
<sequence length="334" mass="34008">MRAFAWVLVLVGASGCFSPMGNNSSATTEGGPGSASETEGMTSTSPTPTGTSTSTSGEPTTGPSATATATGLPTDATTAVMTDPSGGTTDATGTTGGPFCGDDMITPPEECDDGNQNDGDGCLNNCALAICGDGVLHEGVEQCDDGNLTEGDGCNALCGQEGPPLTPRYVFVTSKKYTAADVGSLEHADMECEALAGTSQVLAGRNFKAWLSDSKETAMQRIGKWLGEYVLPEGAPVVVGSEALLLGVLTNAIGLDEKGLPVPVEAESCQVGSEGVWTGTTMRGTTADDQTCDDWSANAGLGLIGSFAAKDGTWTSCATRQCATPFRMYCIEVE</sequence>
<organism evidence="6 7">
    <name type="scientific">Nannocystis radixulma</name>
    <dbReference type="NCBI Taxonomy" id="2995305"/>
    <lineage>
        <taxon>Bacteria</taxon>
        <taxon>Pseudomonadati</taxon>
        <taxon>Myxococcota</taxon>
        <taxon>Polyangia</taxon>
        <taxon>Nannocystales</taxon>
        <taxon>Nannocystaceae</taxon>
        <taxon>Nannocystis</taxon>
    </lineage>
</organism>
<dbReference type="PROSITE" id="PS51257">
    <property type="entry name" value="PROKAR_LIPOPROTEIN"/>
    <property type="match status" value="1"/>
</dbReference>
<evidence type="ECO:0000256" key="4">
    <source>
        <dbReference type="SAM" id="MobiDB-lite"/>
    </source>
</evidence>
<protein>
    <submittedName>
        <fullName evidence="6">DUF4215 domain-containing protein</fullName>
    </submittedName>
</protein>
<dbReference type="Proteomes" id="UP001217838">
    <property type="component" value="Unassembled WGS sequence"/>
</dbReference>
<evidence type="ECO:0000256" key="1">
    <source>
        <dbReference type="ARBA" id="ARBA00022729"/>
    </source>
</evidence>